<evidence type="ECO:0000256" key="8">
    <source>
        <dbReference type="ARBA" id="ARBA00022729"/>
    </source>
</evidence>
<dbReference type="PANTHER" id="PTHR48005:SF16">
    <property type="entry name" value="MDIS1-INTERACTING RECEPTOR LIKE KINASE 2-LIKE ISOFORM X1"/>
    <property type="match status" value="1"/>
</dbReference>
<dbReference type="OrthoDB" id="676979at2759"/>
<keyword evidence="8" id="KW-0732">Signal</keyword>
<dbReference type="GO" id="GO:0016020">
    <property type="term" value="C:membrane"/>
    <property type="evidence" value="ECO:0007669"/>
    <property type="project" value="UniProtKB-SubCell"/>
</dbReference>
<protein>
    <recommendedName>
        <fullName evidence="2">non-specific serine/threonine protein kinase</fullName>
        <ecNumber evidence="2">2.7.11.1</ecNumber>
    </recommendedName>
</protein>
<keyword evidence="12 19" id="KW-0067">ATP-binding</keyword>
<dbReference type="GO" id="GO:0005524">
    <property type="term" value="F:ATP binding"/>
    <property type="evidence" value="ECO:0007669"/>
    <property type="project" value="UniProtKB-UniRule"/>
</dbReference>
<name>A0A9D3VQT1_9ROSI</name>
<keyword evidence="6" id="KW-0808">Transferase</keyword>
<dbReference type="PANTHER" id="PTHR48005">
    <property type="entry name" value="LEUCINE RICH REPEAT KINASE 2"/>
    <property type="match status" value="1"/>
</dbReference>
<comment type="catalytic activity">
    <reaction evidence="18">
        <text>L-seryl-[protein] + ATP = O-phospho-L-seryl-[protein] + ADP + H(+)</text>
        <dbReference type="Rhea" id="RHEA:17989"/>
        <dbReference type="Rhea" id="RHEA-COMP:9863"/>
        <dbReference type="Rhea" id="RHEA-COMP:11604"/>
        <dbReference type="ChEBI" id="CHEBI:15378"/>
        <dbReference type="ChEBI" id="CHEBI:29999"/>
        <dbReference type="ChEBI" id="CHEBI:30616"/>
        <dbReference type="ChEBI" id="CHEBI:83421"/>
        <dbReference type="ChEBI" id="CHEBI:456216"/>
        <dbReference type="EC" id="2.7.11.1"/>
    </reaction>
</comment>
<gene>
    <name evidence="22" type="ORF">J1N35_019388</name>
</gene>
<comment type="caution">
    <text evidence="22">The sequence shown here is derived from an EMBL/GenBank/DDBJ whole genome shotgun (WGS) entry which is preliminary data.</text>
</comment>
<dbReference type="FunFam" id="3.30.200.20:FF:000309">
    <property type="entry name" value="Leucine-rich repeat receptor protein kinase MSP1"/>
    <property type="match status" value="1"/>
</dbReference>
<sequence>MVDLDLSNNRFVGPIPSSISNLTNLVSLFIQSNQLNGSIPQEIGRLRNLVAFDLSYNKIAGPILSFVSNLTNLASLYLESNKLNGAIPKEIERLTNLVALDLSSNRLVGPIPFSDLCGSIQGFLPCGSSPTVNRERNSKVKHNLPVTTILVPTLLFSVSTFALVIFILFRRYRAKALKSDPSPTKNGDLFSIWNFDGKIAFEDIIKATEDFDIKYCIGTGGYGSVYRAVLPSGKVVALKKLHRLEAEQPAYNTSFRNEIKFLTEMRHKNIVKLHGFCLHNRCMFLIYEYMEKGSLFYALSIDEEAVKLDWTKRVNIIKGVAHALSYMHHDCTPPIVHRDISSNNILLNSELEAFIADFGTARLLDPDSSNRTVIVGTYGYIAPGSAASLSSFPFYLVSAAYLFRITY</sequence>
<evidence type="ECO:0000256" key="16">
    <source>
        <dbReference type="ARBA" id="ARBA00023180"/>
    </source>
</evidence>
<keyword evidence="9" id="KW-0677">Repeat</keyword>
<keyword evidence="10 19" id="KW-0547">Nucleotide-binding</keyword>
<evidence type="ECO:0000256" key="1">
    <source>
        <dbReference type="ARBA" id="ARBA00004479"/>
    </source>
</evidence>
<dbReference type="Pfam" id="PF00560">
    <property type="entry name" value="LRR_1"/>
    <property type="match status" value="2"/>
</dbReference>
<evidence type="ECO:0000256" key="13">
    <source>
        <dbReference type="ARBA" id="ARBA00022989"/>
    </source>
</evidence>
<evidence type="ECO:0000313" key="22">
    <source>
        <dbReference type="EMBL" id="KAH1092131.1"/>
    </source>
</evidence>
<accession>A0A9D3VQT1</accession>
<dbReference type="InterPro" id="IPR051420">
    <property type="entry name" value="Ser_Thr_Kinases_DiverseReg"/>
</dbReference>
<evidence type="ECO:0000256" key="6">
    <source>
        <dbReference type="ARBA" id="ARBA00022679"/>
    </source>
</evidence>
<evidence type="ECO:0000259" key="21">
    <source>
        <dbReference type="PROSITE" id="PS50011"/>
    </source>
</evidence>
<dbReference type="SUPFAM" id="SSF56112">
    <property type="entry name" value="Protein kinase-like (PK-like)"/>
    <property type="match status" value="1"/>
</dbReference>
<dbReference type="EMBL" id="JAIQCV010000006">
    <property type="protein sequence ID" value="KAH1092131.1"/>
    <property type="molecule type" value="Genomic_DNA"/>
</dbReference>
<dbReference type="Pfam" id="PF00069">
    <property type="entry name" value="Pkinase"/>
    <property type="match status" value="1"/>
</dbReference>
<evidence type="ECO:0000256" key="7">
    <source>
        <dbReference type="ARBA" id="ARBA00022692"/>
    </source>
</evidence>
<evidence type="ECO:0000256" key="10">
    <source>
        <dbReference type="ARBA" id="ARBA00022741"/>
    </source>
</evidence>
<feature type="domain" description="Protein kinase" evidence="21">
    <location>
        <begin position="211"/>
        <end position="407"/>
    </location>
</feature>
<evidence type="ECO:0000256" key="2">
    <source>
        <dbReference type="ARBA" id="ARBA00012513"/>
    </source>
</evidence>
<keyword evidence="15" id="KW-0675">Receptor</keyword>
<keyword evidence="13 20" id="KW-1133">Transmembrane helix</keyword>
<evidence type="ECO:0000256" key="4">
    <source>
        <dbReference type="ARBA" id="ARBA00022553"/>
    </source>
</evidence>
<evidence type="ECO:0000313" key="23">
    <source>
        <dbReference type="Proteomes" id="UP000828251"/>
    </source>
</evidence>
<dbReference type="Gene3D" id="1.10.510.10">
    <property type="entry name" value="Transferase(Phosphotransferase) domain 1"/>
    <property type="match status" value="1"/>
</dbReference>
<dbReference type="AlphaFoldDB" id="A0A9D3VQT1"/>
<dbReference type="InterPro" id="IPR017441">
    <property type="entry name" value="Protein_kinase_ATP_BS"/>
</dbReference>
<evidence type="ECO:0000256" key="14">
    <source>
        <dbReference type="ARBA" id="ARBA00023136"/>
    </source>
</evidence>
<dbReference type="Proteomes" id="UP000828251">
    <property type="component" value="Unassembled WGS sequence"/>
</dbReference>
<dbReference type="Gene3D" id="3.30.200.20">
    <property type="entry name" value="Phosphorylase Kinase, domain 1"/>
    <property type="match status" value="1"/>
</dbReference>
<keyword evidence="4" id="KW-0597">Phosphoprotein</keyword>
<dbReference type="PROSITE" id="PS00107">
    <property type="entry name" value="PROTEIN_KINASE_ATP"/>
    <property type="match status" value="1"/>
</dbReference>
<evidence type="ECO:0000256" key="15">
    <source>
        <dbReference type="ARBA" id="ARBA00023170"/>
    </source>
</evidence>
<feature type="binding site" evidence="19">
    <location>
        <position position="239"/>
    </location>
    <ligand>
        <name>ATP</name>
        <dbReference type="ChEBI" id="CHEBI:30616"/>
    </ligand>
</feature>
<feature type="transmembrane region" description="Helical" evidence="20">
    <location>
        <begin position="149"/>
        <end position="169"/>
    </location>
</feature>
<keyword evidence="5" id="KW-0433">Leucine-rich repeat</keyword>
<dbReference type="SUPFAM" id="SSF52058">
    <property type="entry name" value="L domain-like"/>
    <property type="match status" value="1"/>
</dbReference>
<evidence type="ECO:0000256" key="9">
    <source>
        <dbReference type="ARBA" id="ARBA00022737"/>
    </source>
</evidence>
<dbReference type="InterPro" id="IPR032675">
    <property type="entry name" value="LRR_dom_sf"/>
</dbReference>
<evidence type="ECO:0000256" key="11">
    <source>
        <dbReference type="ARBA" id="ARBA00022777"/>
    </source>
</evidence>
<dbReference type="PROSITE" id="PS00109">
    <property type="entry name" value="PROTEIN_KINASE_TYR"/>
    <property type="match status" value="1"/>
</dbReference>
<evidence type="ECO:0000256" key="12">
    <source>
        <dbReference type="ARBA" id="ARBA00022840"/>
    </source>
</evidence>
<dbReference type="Pfam" id="PF13855">
    <property type="entry name" value="LRR_8"/>
    <property type="match status" value="1"/>
</dbReference>
<organism evidence="22 23">
    <name type="scientific">Gossypium stocksii</name>
    <dbReference type="NCBI Taxonomy" id="47602"/>
    <lineage>
        <taxon>Eukaryota</taxon>
        <taxon>Viridiplantae</taxon>
        <taxon>Streptophyta</taxon>
        <taxon>Embryophyta</taxon>
        <taxon>Tracheophyta</taxon>
        <taxon>Spermatophyta</taxon>
        <taxon>Magnoliopsida</taxon>
        <taxon>eudicotyledons</taxon>
        <taxon>Gunneridae</taxon>
        <taxon>Pentapetalae</taxon>
        <taxon>rosids</taxon>
        <taxon>malvids</taxon>
        <taxon>Malvales</taxon>
        <taxon>Malvaceae</taxon>
        <taxon>Malvoideae</taxon>
        <taxon>Gossypium</taxon>
    </lineage>
</organism>
<dbReference type="PRINTS" id="PR00019">
    <property type="entry name" value="LEURICHRPT"/>
</dbReference>
<dbReference type="PROSITE" id="PS50011">
    <property type="entry name" value="PROTEIN_KINASE_DOM"/>
    <property type="match status" value="1"/>
</dbReference>
<dbReference type="InterPro" id="IPR008266">
    <property type="entry name" value="Tyr_kinase_AS"/>
</dbReference>
<dbReference type="EC" id="2.7.11.1" evidence="2"/>
<evidence type="ECO:0000256" key="17">
    <source>
        <dbReference type="ARBA" id="ARBA00047899"/>
    </source>
</evidence>
<evidence type="ECO:0000256" key="5">
    <source>
        <dbReference type="ARBA" id="ARBA00022614"/>
    </source>
</evidence>
<keyword evidence="11" id="KW-0418">Kinase</keyword>
<keyword evidence="16" id="KW-0325">Glycoprotein</keyword>
<dbReference type="Gene3D" id="3.80.10.10">
    <property type="entry name" value="Ribonuclease Inhibitor"/>
    <property type="match status" value="1"/>
</dbReference>
<keyword evidence="14 20" id="KW-0472">Membrane</keyword>
<keyword evidence="3" id="KW-0723">Serine/threonine-protein kinase</keyword>
<keyword evidence="23" id="KW-1185">Reference proteome</keyword>
<comment type="subcellular location">
    <subcellularLocation>
        <location evidence="1">Membrane</location>
        <topology evidence="1">Single-pass type I membrane protein</topology>
    </subcellularLocation>
</comment>
<keyword evidence="7 20" id="KW-0812">Transmembrane</keyword>
<evidence type="ECO:0000256" key="19">
    <source>
        <dbReference type="PROSITE-ProRule" id="PRU10141"/>
    </source>
</evidence>
<evidence type="ECO:0000256" key="3">
    <source>
        <dbReference type="ARBA" id="ARBA00022527"/>
    </source>
</evidence>
<dbReference type="FunFam" id="3.80.10.10:FF:000719">
    <property type="entry name" value="MDIS1-interacting receptor like kinase 2 isoform A"/>
    <property type="match status" value="1"/>
</dbReference>
<proteinExistence type="predicted"/>
<reference evidence="22 23" key="1">
    <citation type="journal article" date="2021" name="Plant Biotechnol. J.">
        <title>Multi-omics assisted identification of the key and species-specific regulatory components of drought-tolerant mechanisms in Gossypium stocksii.</title>
        <authorList>
            <person name="Yu D."/>
            <person name="Ke L."/>
            <person name="Zhang D."/>
            <person name="Wu Y."/>
            <person name="Sun Y."/>
            <person name="Mei J."/>
            <person name="Sun J."/>
            <person name="Sun Y."/>
        </authorList>
    </citation>
    <scope>NUCLEOTIDE SEQUENCE [LARGE SCALE GENOMIC DNA]</scope>
    <source>
        <strain evidence="23">cv. E1</strain>
        <tissue evidence="22">Leaf</tissue>
    </source>
</reference>
<dbReference type="InterPro" id="IPR001611">
    <property type="entry name" value="Leu-rich_rpt"/>
</dbReference>
<comment type="catalytic activity">
    <reaction evidence="17">
        <text>L-threonyl-[protein] + ATP = O-phospho-L-threonyl-[protein] + ADP + H(+)</text>
        <dbReference type="Rhea" id="RHEA:46608"/>
        <dbReference type="Rhea" id="RHEA-COMP:11060"/>
        <dbReference type="Rhea" id="RHEA-COMP:11605"/>
        <dbReference type="ChEBI" id="CHEBI:15378"/>
        <dbReference type="ChEBI" id="CHEBI:30013"/>
        <dbReference type="ChEBI" id="CHEBI:30616"/>
        <dbReference type="ChEBI" id="CHEBI:61977"/>
        <dbReference type="ChEBI" id="CHEBI:456216"/>
        <dbReference type="EC" id="2.7.11.1"/>
    </reaction>
</comment>
<dbReference type="GO" id="GO:0004674">
    <property type="term" value="F:protein serine/threonine kinase activity"/>
    <property type="evidence" value="ECO:0007669"/>
    <property type="project" value="UniProtKB-KW"/>
</dbReference>
<evidence type="ECO:0000256" key="20">
    <source>
        <dbReference type="SAM" id="Phobius"/>
    </source>
</evidence>
<dbReference type="InterPro" id="IPR011009">
    <property type="entry name" value="Kinase-like_dom_sf"/>
</dbReference>
<dbReference type="InterPro" id="IPR000719">
    <property type="entry name" value="Prot_kinase_dom"/>
</dbReference>
<evidence type="ECO:0000256" key="18">
    <source>
        <dbReference type="ARBA" id="ARBA00048679"/>
    </source>
</evidence>